<keyword evidence="3 5" id="KW-0274">FAD</keyword>
<dbReference type="PROSITE" id="PS00394">
    <property type="entry name" value="DNA_PHOTOLYASES_1_1"/>
    <property type="match status" value="1"/>
</dbReference>
<dbReference type="GO" id="GO:0003904">
    <property type="term" value="F:deoxyribodipyrimidine photo-lyase activity"/>
    <property type="evidence" value="ECO:0007669"/>
    <property type="project" value="TreeGrafter"/>
</dbReference>
<dbReference type="InterPro" id="IPR014729">
    <property type="entry name" value="Rossmann-like_a/b/a_fold"/>
</dbReference>
<dbReference type="GO" id="GO:0006950">
    <property type="term" value="P:response to stress"/>
    <property type="evidence" value="ECO:0007669"/>
    <property type="project" value="UniProtKB-ARBA"/>
</dbReference>
<dbReference type="GO" id="GO:0003677">
    <property type="term" value="F:DNA binding"/>
    <property type="evidence" value="ECO:0007669"/>
    <property type="project" value="TreeGrafter"/>
</dbReference>
<evidence type="ECO:0000313" key="10">
    <source>
        <dbReference type="Proteomes" id="UP000320948"/>
    </source>
</evidence>
<dbReference type="SUPFAM" id="SSF48173">
    <property type="entry name" value="Cryptochrome/photolyase FAD-binding domain"/>
    <property type="match status" value="1"/>
</dbReference>
<keyword evidence="9" id="KW-0456">Lyase</keyword>
<dbReference type="Gene3D" id="3.40.50.620">
    <property type="entry name" value="HUPs"/>
    <property type="match status" value="1"/>
</dbReference>
<name>A0A6N4RE04_BLAVI</name>
<comment type="caution">
    <text evidence="9">The sequence shown here is derived from an EMBL/GenBank/DDBJ whole genome shotgun (WGS) entry which is preliminary data.</text>
</comment>
<dbReference type="PANTHER" id="PTHR11455:SF9">
    <property type="entry name" value="CRYPTOCHROME CIRCADIAN CLOCK 5 ISOFORM X1"/>
    <property type="match status" value="1"/>
</dbReference>
<evidence type="ECO:0000256" key="4">
    <source>
        <dbReference type="ARBA" id="ARBA00022991"/>
    </source>
</evidence>
<dbReference type="InterPro" id="IPR018394">
    <property type="entry name" value="DNA_photolyase_1_CS_C"/>
</dbReference>
<dbReference type="PROSITE" id="PS00691">
    <property type="entry name" value="DNA_PHOTOLYASES_1_2"/>
    <property type="match status" value="1"/>
</dbReference>
<feature type="binding site" evidence="5">
    <location>
        <begin position="368"/>
        <end position="370"/>
    </location>
    <ligand>
        <name>FAD</name>
        <dbReference type="ChEBI" id="CHEBI:57692"/>
    </ligand>
</feature>
<dbReference type="InterPro" id="IPR036134">
    <property type="entry name" value="Crypto/Photolyase_FAD-like_sf"/>
</dbReference>
<feature type="binding site" evidence="5">
    <location>
        <position position="264"/>
    </location>
    <ligand>
        <name>FAD</name>
        <dbReference type="ChEBI" id="CHEBI:57692"/>
    </ligand>
</feature>
<dbReference type="InterPro" id="IPR005101">
    <property type="entry name" value="Cryptochr/Photolyase_FAD-bd"/>
</dbReference>
<evidence type="ECO:0000259" key="8">
    <source>
        <dbReference type="PROSITE" id="PS51645"/>
    </source>
</evidence>
<dbReference type="Pfam" id="PF03441">
    <property type="entry name" value="FAD_binding_7"/>
    <property type="match status" value="1"/>
</dbReference>
<evidence type="ECO:0000256" key="7">
    <source>
        <dbReference type="RuleBase" id="RU004182"/>
    </source>
</evidence>
<proteinExistence type="inferred from homology"/>
<keyword evidence="4 7" id="KW-0157">Chromophore</keyword>
<evidence type="ECO:0000256" key="1">
    <source>
        <dbReference type="ARBA" id="ARBA00001932"/>
    </source>
</evidence>
<dbReference type="PANTHER" id="PTHR11455">
    <property type="entry name" value="CRYPTOCHROME"/>
    <property type="match status" value="1"/>
</dbReference>
<feature type="site" description="Electron transfer via tryptophanyl radical" evidence="6">
    <location>
        <position position="298"/>
    </location>
</feature>
<dbReference type="Gene3D" id="1.25.40.80">
    <property type="match status" value="1"/>
</dbReference>
<evidence type="ECO:0000256" key="2">
    <source>
        <dbReference type="ARBA" id="ARBA00022630"/>
    </source>
</evidence>
<feature type="site" description="Electron transfer via tryptophanyl radical" evidence="6">
    <location>
        <position position="378"/>
    </location>
</feature>
<accession>A0A6N4RE04</accession>
<dbReference type="EMBL" id="VAFM01000001">
    <property type="protein sequence ID" value="TKW61539.1"/>
    <property type="molecule type" value="Genomic_DNA"/>
</dbReference>
<dbReference type="GO" id="GO:0006139">
    <property type="term" value="P:nucleobase-containing compound metabolic process"/>
    <property type="evidence" value="ECO:0007669"/>
    <property type="project" value="UniProtKB-ARBA"/>
</dbReference>
<evidence type="ECO:0000313" key="9">
    <source>
        <dbReference type="EMBL" id="TKW61539.1"/>
    </source>
</evidence>
<comment type="similarity">
    <text evidence="7">Belongs to the DNA photolyase family.</text>
</comment>
<dbReference type="SUPFAM" id="SSF52425">
    <property type="entry name" value="Cryptochrome/photolyase, N-terminal domain"/>
    <property type="match status" value="1"/>
</dbReference>
<evidence type="ECO:0000256" key="3">
    <source>
        <dbReference type="ARBA" id="ARBA00022827"/>
    </source>
</evidence>
<evidence type="ECO:0000256" key="6">
    <source>
        <dbReference type="PIRSR" id="PIRSR602081-2"/>
    </source>
</evidence>
<dbReference type="GO" id="GO:0009416">
    <property type="term" value="P:response to light stimulus"/>
    <property type="evidence" value="ECO:0007669"/>
    <property type="project" value="TreeGrafter"/>
</dbReference>
<dbReference type="Proteomes" id="UP000320948">
    <property type="component" value="Unassembled WGS sequence"/>
</dbReference>
<sequence length="447" mass="51020">MTHSHTTIWWLRQDLRLTDNPALIWAAQRGKVLPVYINDRSRGRLAGGASKWWLQQSLEVLGTRIPLVIKSGTTEKILHDLIAETGADAVCWNRCYEPWAVHTDKDLKALLRESAGVEVESFNGALLLEPWEVKTGAGTEFKVFTPYWRAAVNLLNERGVTPCPAPKVTWLEGVKSDTLHLYPSRNEPDWAKGWDKLWTAGEEGAHKALQHFLKDALPHYANGRDLPAKAFTSKLSPHLHFGEISPRQIWAEARKHGGTNCEKFLSEVGWREFCHHLLYHYPTMIDSNWKRSFDAYPWRKLEGQAAKDFEAWTKGKTGYPLVDAGMRELWQTGWMHNRVRMVTASFLIKHLRIDWREGEKWFWDTLVDADAANNACGWQWVAGSGADASPYFRIFNSTAQAEKFDPQEAYIKKWVPEYGTAAYPKPIVNHEAARKAALEGYAKVRGD</sequence>
<dbReference type="GO" id="GO:0071949">
    <property type="term" value="F:FAD binding"/>
    <property type="evidence" value="ECO:0007669"/>
    <property type="project" value="TreeGrafter"/>
</dbReference>
<organism evidence="9 10">
    <name type="scientific">Blastochloris viridis</name>
    <name type="common">Rhodopseudomonas viridis</name>
    <dbReference type="NCBI Taxonomy" id="1079"/>
    <lineage>
        <taxon>Bacteria</taxon>
        <taxon>Pseudomonadati</taxon>
        <taxon>Pseudomonadota</taxon>
        <taxon>Alphaproteobacteria</taxon>
        <taxon>Hyphomicrobiales</taxon>
        <taxon>Blastochloridaceae</taxon>
        <taxon>Blastochloris</taxon>
    </lineage>
</organism>
<dbReference type="Gene3D" id="1.10.579.10">
    <property type="entry name" value="DNA Cyclobutane Dipyrimidine Photolyase, subunit A, domain 3"/>
    <property type="match status" value="1"/>
</dbReference>
<reference evidence="9 10" key="1">
    <citation type="journal article" date="2017" name="Nat. Commun.">
        <title>In situ click chemistry generation of cyclooxygenase-2 inhibitors.</title>
        <authorList>
            <person name="Bhardwaj A."/>
            <person name="Kaur J."/>
            <person name="Wuest M."/>
            <person name="Wuest F."/>
        </authorList>
    </citation>
    <scope>NUCLEOTIDE SEQUENCE [LARGE SCALE GENOMIC DNA]</scope>
    <source>
        <strain evidence="9">S2_018_000_R2_106</strain>
    </source>
</reference>
<dbReference type="InterPro" id="IPR036155">
    <property type="entry name" value="Crypto/Photolyase_N_sf"/>
</dbReference>
<dbReference type="InterPro" id="IPR002081">
    <property type="entry name" value="Cryptochrome/DNA_photolyase_1"/>
</dbReference>
<dbReference type="PRINTS" id="PR00147">
    <property type="entry name" value="DNAPHOTLYASE"/>
</dbReference>
<evidence type="ECO:0000256" key="5">
    <source>
        <dbReference type="PIRSR" id="PIRSR602081-1"/>
    </source>
</evidence>
<dbReference type="PROSITE" id="PS51645">
    <property type="entry name" value="PHR_CRY_ALPHA_BETA"/>
    <property type="match status" value="1"/>
</dbReference>
<feature type="domain" description="Photolyase/cryptochrome alpha/beta" evidence="8">
    <location>
        <begin position="5"/>
        <end position="127"/>
    </location>
</feature>
<dbReference type="AlphaFoldDB" id="A0A6N4RE04"/>
<comment type="cofactor">
    <cofactor evidence="5">
        <name>FAD</name>
        <dbReference type="ChEBI" id="CHEBI:57692"/>
    </cofactor>
    <text evidence="5">Binds 1 FAD per subunit.</text>
</comment>
<gene>
    <name evidence="9" type="ORF">DI628_02640</name>
</gene>
<dbReference type="Pfam" id="PF00875">
    <property type="entry name" value="DNA_photolyase"/>
    <property type="match status" value="1"/>
</dbReference>
<dbReference type="InterPro" id="IPR006050">
    <property type="entry name" value="DNA_photolyase_N"/>
</dbReference>
<feature type="binding site" evidence="5">
    <location>
        <begin position="232"/>
        <end position="236"/>
    </location>
    <ligand>
        <name>FAD</name>
        <dbReference type="ChEBI" id="CHEBI:57692"/>
    </ligand>
</feature>
<keyword evidence="2 5" id="KW-0285">Flavoprotein</keyword>
<feature type="binding site" evidence="5">
    <location>
        <position position="220"/>
    </location>
    <ligand>
        <name>FAD</name>
        <dbReference type="ChEBI" id="CHEBI:57692"/>
    </ligand>
</feature>
<comment type="cofactor">
    <cofactor evidence="1">
        <name>(6R)-5,10-methylene-5,6,7,8-tetrahydrofolate</name>
        <dbReference type="ChEBI" id="CHEBI:15636"/>
    </cofactor>
</comment>
<feature type="site" description="Electron transfer via tryptophanyl radical" evidence="6">
    <location>
        <position position="355"/>
    </location>
</feature>
<protein>
    <submittedName>
        <fullName evidence="9">Deoxyribodipyrimidine photo-lyase</fullName>
    </submittedName>
</protein>